<sequence>MVIQPDIPNQDLTDCEYRRKETQIRQQLLANFLQAMREDLAEWISSLSVRSITQENFLSSLENGVILCQQARLIQRYAEEYSIINKPHNMKIPNREVTYTEKGAFRGSFISRDNVANFIQWCRGLGIPDVCLFESEDLVLHKNEKSVILTLLDVARKAFVFGVQPPEIVRFEQEIDQEIEEDKQNEKKGKPPPKPIDLEEDNNLDTLVRNIVNRCTCYDRFPIKKLSEGKYQFGEQKTLIFVRVMRKHVMVRIGGGWDTFEHYITKHDPCRTTVAGSIDNNGQSRQTQPPARCTNLLNNSSSGVSPRRKKSVPDKRETHRTHECMISTTSSDTWSMCSGSSEGSGSTDGRPKPFGSRKESMMSTSSTETPDTSLHFTKSIEEIDRRLQSMEDRKPTLDMTIKDPSVYEHRADSWLRHHLNSLKQNRRASDAENLQPMDAYQMKRGYTADVIERRPKAQKENTRTPKMERRNRAGQVRARSATGTNTPISKSIDQGLNHDRISAYSPASNPTPDGFFSSDTLSVSSSMNSLQSLDSHRKSCSEIATQTDDLLLSPDGSIPSNIPGPLRKKLATVLGSPSKIPRPVMQRSKTMELPSAKLKRRNSTNSHDRERSSQRAPRMQREKSQPNFRREKSDVGQSSKYKMVQSPGPRRRESMKKEKPVRVRNGPVLTTQV</sequence>
<feature type="compositionally biased region" description="Basic and acidic residues" evidence="5">
    <location>
        <begin position="606"/>
        <end position="634"/>
    </location>
</feature>
<dbReference type="Pfam" id="PF02187">
    <property type="entry name" value="GAS2"/>
    <property type="match status" value="1"/>
</dbReference>
<dbReference type="Gene3D" id="3.30.920.20">
    <property type="entry name" value="Gas2-like domain"/>
    <property type="match status" value="1"/>
</dbReference>
<evidence type="ECO:0000256" key="1">
    <source>
        <dbReference type="ARBA" id="ARBA00004245"/>
    </source>
</evidence>
<dbReference type="GO" id="GO:0008017">
    <property type="term" value="F:microtubule binding"/>
    <property type="evidence" value="ECO:0007669"/>
    <property type="project" value="InterPro"/>
</dbReference>
<dbReference type="PANTHER" id="PTHR46756:SF18">
    <property type="entry name" value="GAS2-LIKE PROTEIN PICKLED EGGS"/>
    <property type="match status" value="1"/>
</dbReference>
<dbReference type="SMART" id="SM00243">
    <property type="entry name" value="GAS2"/>
    <property type="match status" value="1"/>
</dbReference>
<dbReference type="InterPro" id="IPR001715">
    <property type="entry name" value="CH_dom"/>
</dbReference>
<keyword evidence="2" id="KW-0963">Cytoplasm</keyword>
<dbReference type="GO" id="GO:0008093">
    <property type="term" value="F:cytoskeletal anchor activity"/>
    <property type="evidence" value="ECO:0007669"/>
    <property type="project" value="TreeGrafter"/>
</dbReference>
<feature type="domain" description="GAR" evidence="7">
    <location>
        <begin position="199"/>
        <end position="271"/>
    </location>
</feature>
<reference evidence="8" key="1">
    <citation type="submission" date="2021-01" db="UniProtKB">
        <authorList>
            <consortium name="EnsemblMetazoa"/>
        </authorList>
    </citation>
    <scope>IDENTIFICATION</scope>
</reference>
<dbReference type="AlphaFoldDB" id="A0A7M5UNJ9"/>
<feature type="region of interest" description="Disordered" evidence="5">
    <location>
        <begin position="275"/>
        <end position="372"/>
    </location>
</feature>
<accession>A0A7M5UNJ9</accession>
<dbReference type="GO" id="GO:0051015">
    <property type="term" value="F:actin filament binding"/>
    <property type="evidence" value="ECO:0007669"/>
    <property type="project" value="TreeGrafter"/>
</dbReference>
<evidence type="ECO:0000256" key="4">
    <source>
        <dbReference type="ARBA" id="ARBA00038441"/>
    </source>
</evidence>
<feature type="compositionally biased region" description="Polar residues" evidence="5">
    <location>
        <begin position="326"/>
        <end position="337"/>
    </location>
</feature>
<evidence type="ECO:0000313" key="8">
    <source>
        <dbReference type="EnsemblMetazoa" id="CLYHEMP012484.1"/>
    </source>
</evidence>
<dbReference type="EnsemblMetazoa" id="CLYHEMT012484.1">
    <property type="protein sequence ID" value="CLYHEMP012484.1"/>
    <property type="gene ID" value="CLYHEMG012484"/>
</dbReference>
<organism evidence="8 9">
    <name type="scientific">Clytia hemisphaerica</name>
    <dbReference type="NCBI Taxonomy" id="252671"/>
    <lineage>
        <taxon>Eukaryota</taxon>
        <taxon>Metazoa</taxon>
        <taxon>Cnidaria</taxon>
        <taxon>Hydrozoa</taxon>
        <taxon>Hydroidolina</taxon>
        <taxon>Leptothecata</taxon>
        <taxon>Obeliida</taxon>
        <taxon>Clytiidae</taxon>
        <taxon>Clytia</taxon>
    </lineage>
</organism>
<dbReference type="GeneID" id="136807600"/>
<evidence type="ECO:0000256" key="2">
    <source>
        <dbReference type="ARBA" id="ARBA00022490"/>
    </source>
</evidence>
<evidence type="ECO:0000259" key="6">
    <source>
        <dbReference type="PROSITE" id="PS50021"/>
    </source>
</evidence>
<dbReference type="SMART" id="SM00033">
    <property type="entry name" value="CH"/>
    <property type="match status" value="1"/>
</dbReference>
<dbReference type="SUPFAM" id="SSF143575">
    <property type="entry name" value="GAS2 domain-like"/>
    <property type="match status" value="1"/>
</dbReference>
<dbReference type="GO" id="GO:0005737">
    <property type="term" value="C:cytoplasm"/>
    <property type="evidence" value="ECO:0007669"/>
    <property type="project" value="TreeGrafter"/>
</dbReference>
<dbReference type="Pfam" id="PF00307">
    <property type="entry name" value="CH"/>
    <property type="match status" value="1"/>
</dbReference>
<dbReference type="GO" id="GO:0031110">
    <property type="term" value="P:regulation of microtubule polymerization or depolymerization"/>
    <property type="evidence" value="ECO:0007669"/>
    <property type="project" value="TreeGrafter"/>
</dbReference>
<keyword evidence="3" id="KW-0206">Cytoskeleton</keyword>
<dbReference type="PANTHER" id="PTHR46756">
    <property type="entry name" value="TRANSGELIN"/>
    <property type="match status" value="1"/>
</dbReference>
<dbReference type="SUPFAM" id="SSF47576">
    <property type="entry name" value="Calponin-homology domain, CH-domain"/>
    <property type="match status" value="1"/>
</dbReference>
<dbReference type="PROSITE" id="PS51460">
    <property type="entry name" value="GAR"/>
    <property type="match status" value="1"/>
</dbReference>
<feature type="compositionally biased region" description="Basic and acidic residues" evidence="5">
    <location>
        <begin position="311"/>
        <end position="323"/>
    </location>
</feature>
<feature type="region of interest" description="Disordered" evidence="5">
    <location>
        <begin position="179"/>
        <end position="200"/>
    </location>
</feature>
<feature type="compositionally biased region" description="Polar residues" evidence="5">
    <location>
        <begin position="275"/>
        <end position="304"/>
    </location>
</feature>
<feature type="compositionally biased region" description="Basic and acidic residues" evidence="5">
    <location>
        <begin position="456"/>
        <end position="471"/>
    </location>
</feature>
<feature type="compositionally biased region" description="Basic and acidic residues" evidence="5">
    <location>
        <begin position="650"/>
        <end position="661"/>
    </location>
</feature>
<dbReference type="GO" id="GO:0001725">
    <property type="term" value="C:stress fiber"/>
    <property type="evidence" value="ECO:0007669"/>
    <property type="project" value="TreeGrafter"/>
</dbReference>
<dbReference type="OrthoDB" id="206130at2759"/>
<evidence type="ECO:0000313" key="9">
    <source>
        <dbReference type="Proteomes" id="UP000594262"/>
    </source>
</evidence>
<dbReference type="PROSITE" id="PS50021">
    <property type="entry name" value="CH"/>
    <property type="match status" value="1"/>
</dbReference>
<name>A0A7M5UNJ9_9CNID</name>
<dbReference type="InterPro" id="IPR036872">
    <property type="entry name" value="CH_dom_sf"/>
</dbReference>
<dbReference type="Proteomes" id="UP000594262">
    <property type="component" value="Unplaced"/>
</dbReference>
<dbReference type="RefSeq" id="XP_066920293.1">
    <property type="nucleotide sequence ID" value="XM_067064192.1"/>
</dbReference>
<feature type="domain" description="Calponin-homology (CH)" evidence="6">
    <location>
        <begin position="34"/>
        <end position="160"/>
    </location>
</feature>
<dbReference type="GO" id="GO:0035371">
    <property type="term" value="C:microtubule plus-end"/>
    <property type="evidence" value="ECO:0007669"/>
    <property type="project" value="TreeGrafter"/>
</dbReference>
<dbReference type="GO" id="GO:0005884">
    <property type="term" value="C:actin filament"/>
    <property type="evidence" value="ECO:0007669"/>
    <property type="project" value="TreeGrafter"/>
</dbReference>
<protein>
    <recommendedName>
        <fullName evidence="10">GAS2-like protein 1</fullName>
    </recommendedName>
</protein>
<dbReference type="InterPro" id="IPR036534">
    <property type="entry name" value="GAR_dom_sf"/>
</dbReference>
<comment type="similarity">
    <text evidence="4">Belongs to the GAS2 family.</text>
</comment>
<evidence type="ECO:0000256" key="5">
    <source>
        <dbReference type="SAM" id="MobiDB-lite"/>
    </source>
</evidence>
<dbReference type="Gene3D" id="1.10.418.10">
    <property type="entry name" value="Calponin-like domain"/>
    <property type="match status" value="1"/>
</dbReference>
<feature type="region of interest" description="Disordered" evidence="5">
    <location>
        <begin position="573"/>
        <end position="673"/>
    </location>
</feature>
<dbReference type="GO" id="GO:0051764">
    <property type="term" value="P:actin crosslink formation"/>
    <property type="evidence" value="ECO:0007669"/>
    <property type="project" value="TreeGrafter"/>
</dbReference>
<keyword evidence="9" id="KW-1185">Reference proteome</keyword>
<evidence type="ECO:0008006" key="10">
    <source>
        <dbReference type="Google" id="ProtNLM"/>
    </source>
</evidence>
<proteinExistence type="inferred from homology"/>
<feature type="compositionally biased region" description="Polar residues" evidence="5">
    <location>
        <begin position="481"/>
        <end position="493"/>
    </location>
</feature>
<dbReference type="InterPro" id="IPR003108">
    <property type="entry name" value="GAR_dom"/>
</dbReference>
<comment type="subcellular location">
    <subcellularLocation>
        <location evidence="1">Cytoplasm</location>
        <location evidence="1">Cytoskeleton</location>
    </subcellularLocation>
</comment>
<evidence type="ECO:0000256" key="3">
    <source>
        <dbReference type="ARBA" id="ARBA00023212"/>
    </source>
</evidence>
<dbReference type="GO" id="GO:1904825">
    <property type="term" value="P:protein localization to microtubule plus-end"/>
    <property type="evidence" value="ECO:0007669"/>
    <property type="project" value="TreeGrafter"/>
</dbReference>
<feature type="region of interest" description="Disordered" evidence="5">
    <location>
        <begin position="456"/>
        <end position="493"/>
    </location>
</feature>
<evidence type="ECO:0000259" key="7">
    <source>
        <dbReference type="PROSITE" id="PS51460"/>
    </source>
</evidence>
<dbReference type="GO" id="GO:0001578">
    <property type="term" value="P:microtubule bundle formation"/>
    <property type="evidence" value="ECO:0007669"/>
    <property type="project" value="TreeGrafter"/>
</dbReference>